<evidence type="ECO:0000313" key="2">
    <source>
        <dbReference type="EMBL" id="CAG8720390.1"/>
    </source>
</evidence>
<feature type="non-terminal residue" evidence="2">
    <location>
        <position position="1"/>
    </location>
</feature>
<comment type="caution">
    <text evidence="2">The sequence shown here is derived from an EMBL/GenBank/DDBJ whole genome shotgun (WGS) entry which is preliminary data.</text>
</comment>
<feature type="compositionally biased region" description="Basic and acidic residues" evidence="1">
    <location>
        <begin position="524"/>
        <end position="533"/>
    </location>
</feature>
<accession>A0A9N9NCK1</accession>
<gene>
    <name evidence="2" type="ORF">FMOSSE_LOCUS14945</name>
</gene>
<sequence>GDQIGPDYQSARQWKSERNSAGTIGGPSFQLYNPTFTGNNLMGGSISGTSFNSSKRVSKRDEDEDHEKNNQKHTRIDEYFPVTPSQCEQDQPPHTPPHQIFSCDALSGASVTSWSGQEFSDLDFTYSNFDHEKGSTQTIGQMQNYEVDIEDTYINLSQENSQTITEEIRKIIEKIKCIKYRLFEYRIINLSERNVTNPVNKLSKSEKRTLKDIWNSLEPSEKVKTIRLDKWEKVLIPFIQKYQAHLEKKSVFDVISLDSAIEDVLEKPYVRPFIHKEHHDLLWIQDIYKRFLFLFDVPTNLLLDPDQSELSYRENFVNPIVVKVFDDIMDLIKVKTGEVENQSNKTQRIETRQYKQRVSIGCSQDGIYSINVNATILEVGFLEVVGNAFYTNIKKLSEDTEKVFKCMQIFIHYQRQHYISRGATEQEVSSIESYGIVIYQRKFTFYVMHRTNGGLHVIDVLTELRIPSTKDQLYALKEVIENVYLFKSRIMDYYLAVQKIVPLIKTHVGVSESPVDASPSKASRTHDALKISE</sequence>
<dbReference type="Proteomes" id="UP000789375">
    <property type="component" value="Unassembled WGS sequence"/>
</dbReference>
<organism evidence="2 3">
    <name type="scientific">Funneliformis mosseae</name>
    <name type="common">Endomycorrhizal fungus</name>
    <name type="synonym">Glomus mosseae</name>
    <dbReference type="NCBI Taxonomy" id="27381"/>
    <lineage>
        <taxon>Eukaryota</taxon>
        <taxon>Fungi</taxon>
        <taxon>Fungi incertae sedis</taxon>
        <taxon>Mucoromycota</taxon>
        <taxon>Glomeromycotina</taxon>
        <taxon>Glomeromycetes</taxon>
        <taxon>Glomerales</taxon>
        <taxon>Glomeraceae</taxon>
        <taxon>Funneliformis</taxon>
    </lineage>
</organism>
<feature type="compositionally biased region" description="Polar residues" evidence="1">
    <location>
        <begin position="30"/>
        <end position="55"/>
    </location>
</feature>
<feature type="region of interest" description="Disordered" evidence="1">
    <location>
        <begin position="511"/>
        <end position="533"/>
    </location>
</feature>
<feature type="region of interest" description="Disordered" evidence="1">
    <location>
        <begin position="1"/>
        <end position="76"/>
    </location>
</feature>
<dbReference type="AlphaFoldDB" id="A0A9N9NCK1"/>
<dbReference type="EMBL" id="CAJVPP010013290">
    <property type="protein sequence ID" value="CAG8720390.1"/>
    <property type="molecule type" value="Genomic_DNA"/>
</dbReference>
<reference evidence="2" key="1">
    <citation type="submission" date="2021-06" db="EMBL/GenBank/DDBJ databases">
        <authorList>
            <person name="Kallberg Y."/>
            <person name="Tangrot J."/>
            <person name="Rosling A."/>
        </authorList>
    </citation>
    <scope>NUCLEOTIDE SEQUENCE</scope>
    <source>
        <strain evidence="2">87-6 pot B 2015</strain>
    </source>
</reference>
<keyword evidence="3" id="KW-1185">Reference proteome</keyword>
<protein>
    <submittedName>
        <fullName evidence="2">765_t:CDS:1</fullName>
    </submittedName>
</protein>
<evidence type="ECO:0000256" key="1">
    <source>
        <dbReference type="SAM" id="MobiDB-lite"/>
    </source>
</evidence>
<evidence type="ECO:0000313" key="3">
    <source>
        <dbReference type="Proteomes" id="UP000789375"/>
    </source>
</evidence>
<name>A0A9N9NCK1_FUNMO</name>
<proteinExistence type="predicted"/>
<feature type="compositionally biased region" description="Basic and acidic residues" evidence="1">
    <location>
        <begin position="66"/>
        <end position="76"/>
    </location>
</feature>